<dbReference type="GO" id="GO:0006313">
    <property type="term" value="P:DNA transposition"/>
    <property type="evidence" value="ECO:0007669"/>
    <property type="project" value="InterPro"/>
</dbReference>
<feature type="compositionally biased region" description="Basic and acidic residues" evidence="1">
    <location>
        <begin position="409"/>
        <end position="419"/>
    </location>
</feature>
<name>A0A1U7CSK3_9BACT</name>
<dbReference type="Pfam" id="PF01609">
    <property type="entry name" value="DDE_Tnp_1"/>
    <property type="match status" value="1"/>
</dbReference>
<proteinExistence type="predicted"/>
<dbReference type="GO" id="GO:0004803">
    <property type="term" value="F:transposase activity"/>
    <property type="evidence" value="ECO:0007669"/>
    <property type="project" value="InterPro"/>
</dbReference>
<organism evidence="3 4">
    <name type="scientific">Paludisphaera borealis</name>
    <dbReference type="NCBI Taxonomy" id="1387353"/>
    <lineage>
        <taxon>Bacteria</taxon>
        <taxon>Pseudomonadati</taxon>
        <taxon>Planctomycetota</taxon>
        <taxon>Planctomycetia</taxon>
        <taxon>Isosphaerales</taxon>
        <taxon>Isosphaeraceae</taxon>
        <taxon>Paludisphaera</taxon>
    </lineage>
</organism>
<gene>
    <name evidence="3" type="ORF">BSF38_03442</name>
</gene>
<protein>
    <recommendedName>
        <fullName evidence="2">Transposase IS4-like domain-containing protein</fullName>
    </recommendedName>
</protein>
<evidence type="ECO:0000313" key="3">
    <source>
        <dbReference type="EMBL" id="APW61911.1"/>
    </source>
</evidence>
<dbReference type="InterPro" id="IPR002559">
    <property type="entry name" value="Transposase_11"/>
</dbReference>
<dbReference type="Proteomes" id="UP000186309">
    <property type="component" value="Chromosome"/>
</dbReference>
<dbReference type="InterPro" id="IPR053520">
    <property type="entry name" value="Transposase_Tn903"/>
</dbReference>
<accession>A0A1U7CSK3</accession>
<dbReference type="EMBL" id="CP019082">
    <property type="protein sequence ID" value="APW61911.1"/>
    <property type="molecule type" value="Genomic_DNA"/>
</dbReference>
<feature type="domain" description="Transposase IS4-like" evidence="2">
    <location>
        <begin position="109"/>
        <end position="285"/>
    </location>
</feature>
<dbReference type="GO" id="GO:0003677">
    <property type="term" value="F:DNA binding"/>
    <property type="evidence" value="ECO:0007669"/>
    <property type="project" value="InterPro"/>
</dbReference>
<evidence type="ECO:0000313" key="4">
    <source>
        <dbReference type="Proteomes" id="UP000186309"/>
    </source>
</evidence>
<sequence length="419" mass="47743">MFQVAYEAACRALPAHRHQFSPKKFTQPQLLACLVLKEFLRLDYRGLAAHLADQADLRDRIGLTVVPHFTTFQKAAQRLLASVPGRRMFDAVLDRAREDGTLKRRVPLAAVDGTGMESRHVSRYYAKRRSAGDSDPARTYAHYPKVVFVVDCRSHMILSAVPGRGPASDLVQFGRAWTQAVRRARIDTLLADADFDAERVHRAVRSHGVRTIIPPKRGRPTDKPPTGWWRRVMKQRFAGLKRKYGQRWQVETVNSMLKRRLGSALRARKHPTQCREIVLRAITHNVMIVRLRVFYRAMIPRRLVPKEGQLVDRAIQLLRGWIRRMRQGAGQARRLARREAPGLSLDRALDGIRDRPNLLINWSPDIDGRRATDGRVVMPVSVGRPAAEHHVGDRRAPAAAAAATRRRHESGIRFRTECE</sequence>
<feature type="region of interest" description="Disordered" evidence="1">
    <location>
        <begin position="386"/>
        <end position="419"/>
    </location>
</feature>
<feature type="compositionally biased region" description="Basic and acidic residues" evidence="1">
    <location>
        <begin position="386"/>
        <end position="396"/>
    </location>
</feature>
<dbReference type="NCBIfam" id="NF033579">
    <property type="entry name" value="transpos_IS5_2"/>
    <property type="match status" value="1"/>
</dbReference>
<dbReference type="KEGG" id="pbor:BSF38_03442"/>
<keyword evidence="4" id="KW-1185">Reference proteome</keyword>
<evidence type="ECO:0000256" key="1">
    <source>
        <dbReference type="SAM" id="MobiDB-lite"/>
    </source>
</evidence>
<evidence type="ECO:0000259" key="2">
    <source>
        <dbReference type="Pfam" id="PF01609"/>
    </source>
</evidence>
<reference evidence="4" key="1">
    <citation type="submission" date="2016-12" db="EMBL/GenBank/DDBJ databases">
        <title>Comparative genomics of four Isosphaeraceae planctomycetes: a common pool of plasmids and glycoside hydrolase genes.</title>
        <authorList>
            <person name="Ivanova A."/>
        </authorList>
    </citation>
    <scope>NUCLEOTIDE SEQUENCE [LARGE SCALE GENOMIC DNA]</scope>
    <source>
        <strain evidence="4">PX4</strain>
    </source>
</reference>
<dbReference type="AlphaFoldDB" id="A0A1U7CSK3"/>